<sequence length="259" mass="29067">MYFGSNDSYLYALNSDGSLKWRYETGGEVISSPAIDSEGTVCFGSGDRFFYALNPDGSLKWRYQAEEKIWASPVIDFDGRILVGTNNLAGRDDPQADTSMIQNMIAIDQEGSGWTAVLSSTRFDSESYAVGPNGWHYSIGYRYFSCGSYSLEFDRYGLEQSPWPKFRHDYRNTGNVNTPVTPPRTACDFNGNGILSIADVVSYLIKLYRPERGDSMDLVIWDHILKRELGTIRQLVKDIWSGGCLESSPALASRFEREG</sequence>
<comment type="caution">
    <text evidence="2">The sequence shown here is derived from an EMBL/GenBank/DDBJ whole genome shotgun (WGS) entry which is preliminary data.</text>
</comment>
<dbReference type="SMART" id="SM00564">
    <property type="entry name" value="PQQ"/>
    <property type="match status" value="2"/>
</dbReference>
<organism evidence="2">
    <name type="scientific">marine sediment metagenome</name>
    <dbReference type="NCBI Taxonomy" id="412755"/>
    <lineage>
        <taxon>unclassified sequences</taxon>
        <taxon>metagenomes</taxon>
        <taxon>ecological metagenomes</taxon>
    </lineage>
</organism>
<feature type="non-terminal residue" evidence="2">
    <location>
        <position position="259"/>
    </location>
</feature>
<evidence type="ECO:0000313" key="2">
    <source>
        <dbReference type="EMBL" id="GAG27180.1"/>
    </source>
</evidence>
<dbReference type="InterPro" id="IPR002372">
    <property type="entry name" value="PQQ_rpt_dom"/>
</dbReference>
<dbReference type="SUPFAM" id="SSF50998">
    <property type="entry name" value="Quinoprotein alcohol dehydrogenase-like"/>
    <property type="match status" value="1"/>
</dbReference>
<dbReference type="PROSITE" id="PS00018">
    <property type="entry name" value="EF_HAND_1"/>
    <property type="match status" value="1"/>
</dbReference>
<reference evidence="2" key="1">
    <citation type="journal article" date="2014" name="Front. Microbiol.">
        <title>High frequency of phylogenetically diverse reductive dehalogenase-homologous genes in deep subseafloor sedimentary metagenomes.</title>
        <authorList>
            <person name="Kawai M."/>
            <person name="Futagami T."/>
            <person name="Toyoda A."/>
            <person name="Takaki Y."/>
            <person name="Nishi S."/>
            <person name="Hori S."/>
            <person name="Arai W."/>
            <person name="Tsubouchi T."/>
            <person name="Morono Y."/>
            <person name="Uchiyama I."/>
            <person name="Ito T."/>
            <person name="Fujiyama A."/>
            <person name="Inagaki F."/>
            <person name="Takami H."/>
        </authorList>
    </citation>
    <scope>NUCLEOTIDE SEQUENCE</scope>
    <source>
        <strain evidence="2">Expedition CK06-06</strain>
    </source>
</reference>
<accession>X0W969</accession>
<gene>
    <name evidence="2" type="ORF">S01H1_53896</name>
</gene>
<dbReference type="InterPro" id="IPR018247">
    <property type="entry name" value="EF_Hand_1_Ca_BS"/>
</dbReference>
<proteinExistence type="predicted"/>
<dbReference type="EMBL" id="BARS01034929">
    <property type="protein sequence ID" value="GAG27180.1"/>
    <property type="molecule type" value="Genomic_DNA"/>
</dbReference>
<dbReference type="Gene3D" id="2.130.10.10">
    <property type="entry name" value="YVTN repeat-like/Quinoprotein amine dehydrogenase"/>
    <property type="match status" value="1"/>
</dbReference>
<feature type="domain" description="Pyrrolo-quinoline quinone repeat" evidence="1">
    <location>
        <begin position="5"/>
        <end position="84"/>
    </location>
</feature>
<evidence type="ECO:0000259" key="1">
    <source>
        <dbReference type="Pfam" id="PF13360"/>
    </source>
</evidence>
<name>X0W969_9ZZZZ</name>
<dbReference type="Pfam" id="PF13360">
    <property type="entry name" value="PQQ_2"/>
    <property type="match status" value="1"/>
</dbReference>
<dbReference type="InterPro" id="IPR018391">
    <property type="entry name" value="PQQ_b-propeller_rpt"/>
</dbReference>
<dbReference type="AlphaFoldDB" id="X0W969"/>
<dbReference type="InterPro" id="IPR015943">
    <property type="entry name" value="WD40/YVTN_repeat-like_dom_sf"/>
</dbReference>
<protein>
    <recommendedName>
        <fullName evidence="1">Pyrrolo-quinoline quinone repeat domain-containing protein</fullName>
    </recommendedName>
</protein>
<dbReference type="InterPro" id="IPR011047">
    <property type="entry name" value="Quinoprotein_ADH-like_sf"/>
</dbReference>